<evidence type="ECO:0000313" key="2">
    <source>
        <dbReference type="Proteomes" id="UP000322873"/>
    </source>
</evidence>
<name>A0A5M9JYM1_MONFR</name>
<keyword evidence="2" id="KW-1185">Reference proteome</keyword>
<dbReference type="EMBL" id="VICG01000004">
    <property type="protein sequence ID" value="KAA8572986.1"/>
    <property type="molecule type" value="Genomic_DNA"/>
</dbReference>
<accession>A0A5M9JYM1</accession>
<sequence length="136" mass="15371">MLSLVLVLFHLPRIQKLHYQQNDADAAEIGRMLTFWGFFYISIRLWLAGLLNRYFPALHVFRYDCIGILLIYPGTEVSKYPGTPFTTLLPHPSNFIVLCILSVTKGCISDFGFASGTELIAKTCTDHSGRGRLMVE</sequence>
<comment type="caution">
    <text evidence="1">The sequence shown here is derived from an EMBL/GenBank/DDBJ whole genome shotgun (WGS) entry which is preliminary data.</text>
</comment>
<dbReference type="Proteomes" id="UP000322873">
    <property type="component" value="Unassembled WGS sequence"/>
</dbReference>
<proteinExistence type="predicted"/>
<organism evidence="1 2">
    <name type="scientific">Monilinia fructicola</name>
    <name type="common">Brown rot fungus</name>
    <name type="synonym">Ciboria fructicola</name>
    <dbReference type="NCBI Taxonomy" id="38448"/>
    <lineage>
        <taxon>Eukaryota</taxon>
        <taxon>Fungi</taxon>
        <taxon>Dikarya</taxon>
        <taxon>Ascomycota</taxon>
        <taxon>Pezizomycotina</taxon>
        <taxon>Leotiomycetes</taxon>
        <taxon>Helotiales</taxon>
        <taxon>Sclerotiniaceae</taxon>
        <taxon>Monilinia</taxon>
    </lineage>
</organism>
<reference evidence="1 2" key="1">
    <citation type="submission" date="2019-06" db="EMBL/GenBank/DDBJ databases">
        <title>Genome Sequence of the Brown Rot Fungal Pathogen Monilinia fructicola.</title>
        <authorList>
            <person name="De Miccolis Angelini R.M."/>
            <person name="Landi L."/>
            <person name="Abate D."/>
            <person name="Pollastro S."/>
            <person name="Romanazzi G."/>
            <person name="Faretra F."/>
        </authorList>
    </citation>
    <scope>NUCLEOTIDE SEQUENCE [LARGE SCALE GENOMIC DNA]</scope>
    <source>
        <strain evidence="1 2">Mfrc123</strain>
    </source>
</reference>
<dbReference type="AlphaFoldDB" id="A0A5M9JYM1"/>
<gene>
    <name evidence="1" type="ORF">EYC84_003531</name>
</gene>
<evidence type="ECO:0000313" key="1">
    <source>
        <dbReference type="EMBL" id="KAA8572986.1"/>
    </source>
</evidence>
<protein>
    <submittedName>
        <fullName evidence="1">Uncharacterized protein</fullName>
    </submittedName>
</protein>